<gene>
    <name evidence="3" type="ORF">RF11_04161</name>
</gene>
<proteinExistence type="predicted"/>
<evidence type="ECO:0000313" key="4">
    <source>
        <dbReference type="Proteomes" id="UP000031668"/>
    </source>
</evidence>
<dbReference type="EMBL" id="JWZT01000570">
    <property type="protein sequence ID" value="KII74018.1"/>
    <property type="molecule type" value="Genomic_DNA"/>
</dbReference>
<accession>A0A0C2JX27</accession>
<organism evidence="3 4">
    <name type="scientific">Thelohanellus kitauei</name>
    <name type="common">Myxosporean</name>
    <dbReference type="NCBI Taxonomy" id="669202"/>
    <lineage>
        <taxon>Eukaryota</taxon>
        <taxon>Metazoa</taxon>
        <taxon>Cnidaria</taxon>
        <taxon>Myxozoa</taxon>
        <taxon>Myxosporea</taxon>
        <taxon>Bivalvulida</taxon>
        <taxon>Platysporina</taxon>
        <taxon>Myxobolidae</taxon>
        <taxon>Thelohanellus</taxon>
    </lineage>
</organism>
<keyword evidence="2" id="KW-0472">Membrane</keyword>
<evidence type="ECO:0000256" key="2">
    <source>
        <dbReference type="SAM" id="Phobius"/>
    </source>
</evidence>
<keyword evidence="2" id="KW-0812">Transmembrane</keyword>
<sequence length="180" mass="20878">MIYSICLFPSIHNETYQNQMNKNQPEQQIGDDPSAKGSKPQLTDRIKSTETTPRSSSISDVNFINKKNPKTNSGKVDKSVQSHLDSKRNSNENSRQSLNEQGQKNVHQLRHKNGNENNKDKVGVQHHDTSDGKKFISYGISIEYMIVIFFVFPIRFTFKHFRSRIVNNKILKNLYLKFQY</sequence>
<evidence type="ECO:0000313" key="3">
    <source>
        <dbReference type="EMBL" id="KII74018.1"/>
    </source>
</evidence>
<keyword evidence="4" id="KW-1185">Reference proteome</keyword>
<feature type="region of interest" description="Disordered" evidence="1">
    <location>
        <begin position="23"/>
        <end position="106"/>
    </location>
</feature>
<feature type="compositionally biased region" description="Polar residues" evidence="1">
    <location>
        <begin position="49"/>
        <end position="62"/>
    </location>
</feature>
<feature type="transmembrane region" description="Helical" evidence="2">
    <location>
        <begin position="135"/>
        <end position="154"/>
    </location>
</feature>
<reference evidence="3 4" key="1">
    <citation type="journal article" date="2014" name="Genome Biol. Evol.">
        <title>The genome of the myxosporean Thelohanellus kitauei shows adaptations to nutrient acquisition within its fish host.</title>
        <authorList>
            <person name="Yang Y."/>
            <person name="Xiong J."/>
            <person name="Zhou Z."/>
            <person name="Huo F."/>
            <person name="Miao W."/>
            <person name="Ran C."/>
            <person name="Liu Y."/>
            <person name="Zhang J."/>
            <person name="Feng J."/>
            <person name="Wang M."/>
            <person name="Wang M."/>
            <person name="Wang L."/>
            <person name="Yao B."/>
        </authorList>
    </citation>
    <scope>NUCLEOTIDE SEQUENCE [LARGE SCALE GENOMIC DNA]</scope>
    <source>
        <strain evidence="3">Wuqing</strain>
    </source>
</reference>
<dbReference type="Proteomes" id="UP000031668">
    <property type="component" value="Unassembled WGS sequence"/>
</dbReference>
<dbReference type="AlphaFoldDB" id="A0A0C2JX27"/>
<protein>
    <submittedName>
        <fullName evidence="3">Uncharacterized protein</fullName>
    </submittedName>
</protein>
<evidence type="ECO:0000256" key="1">
    <source>
        <dbReference type="SAM" id="MobiDB-lite"/>
    </source>
</evidence>
<keyword evidence="2" id="KW-1133">Transmembrane helix</keyword>
<comment type="caution">
    <text evidence="3">The sequence shown here is derived from an EMBL/GenBank/DDBJ whole genome shotgun (WGS) entry which is preliminary data.</text>
</comment>
<feature type="compositionally biased region" description="Polar residues" evidence="1">
    <location>
        <begin position="91"/>
        <end position="106"/>
    </location>
</feature>
<feature type="compositionally biased region" description="Basic and acidic residues" evidence="1">
    <location>
        <begin position="75"/>
        <end position="90"/>
    </location>
</feature>
<name>A0A0C2JX27_THEKT</name>